<evidence type="ECO:0000313" key="3">
    <source>
        <dbReference type="Proteomes" id="UP000266745"/>
    </source>
</evidence>
<keyword evidence="1" id="KW-0812">Transmembrane</keyword>
<gene>
    <name evidence="2" type="ORF">SU86_001670</name>
</gene>
<dbReference type="GeneID" id="24875089"/>
<dbReference type="InterPro" id="IPR012666">
    <property type="entry name" value="CbtA_put"/>
</dbReference>
<evidence type="ECO:0000256" key="1">
    <source>
        <dbReference type="SAM" id="Phobius"/>
    </source>
</evidence>
<feature type="transmembrane region" description="Helical" evidence="1">
    <location>
        <begin position="170"/>
        <end position="187"/>
    </location>
</feature>
<dbReference type="AlphaFoldDB" id="A0A3G1B5T4"/>
<keyword evidence="1" id="KW-1133">Transmembrane helix</keyword>
<protein>
    <submittedName>
        <fullName evidence="2">Membrane protein</fullName>
    </submittedName>
</protein>
<proteinExistence type="predicted"/>
<dbReference type="RefSeq" id="WP_048187798.1">
    <property type="nucleotide sequence ID" value="NZ_CP011097.1"/>
</dbReference>
<sequence length="241" mass="26141">MKVSLFIAIIVLSGALAGVSLGLVNLVIVEPYLDTAIGIENQSLFASGEEEDTPEFWANYYSYRVWQKGGQLLAGAILGTSLGTLFGIVFAYSKNALPGKSMIKKALVLSLIMWATLYVIPFAKYPANPPTVGDPETIMLRQSLYLAFMAISGLGALGFYQVYKKVNKKAIAFAGYGIMMAVVFFVMPPNPDPVQIDSGLLTGFRVTSMIGMSVFWGVVAIILGALWQKTNPDRTAQAKYQ</sequence>
<reference evidence="2 3" key="1">
    <citation type="journal article" date="2016" name="Sci. Rep.">
        <title>A novel ammonia-oxidizing archaeon from wastewater treatment plant: Its enrichment, physiological and genomic characteristics.</title>
        <authorList>
            <person name="Li Y."/>
            <person name="Ding K."/>
            <person name="Wen X."/>
            <person name="Zhang B."/>
            <person name="Shen B."/>
            <person name="Yang Y."/>
        </authorList>
    </citation>
    <scope>NUCLEOTIDE SEQUENCE [LARGE SCALE GENOMIC DNA]</scope>
    <source>
        <strain evidence="2 3">SAT1</strain>
    </source>
</reference>
<accession>A0A3G1B5T4</accession>
<evidence type="ECO:0000313" key="2">
    <source>
        <dbReference type="EMBL" id="AJZ75307.1"/>
    </source>
</evidence>
<keyword evidence="3" id="KW-1185">Reference proteome</keyword>
<dbReference type="OrthoDB" id="10422at2157"/>
<feature type="transmembrane region" description="Helical" evidence="1">
    <location>
        <begin position="72"/>
        <end position="93"/>
    </location>
</feature>
<keyword evidence="1" id="KW-0472">Membrane</keyword>
<feature type="transmembrane region" description="Helical" evidence="1">
    <location>
        <begin position="105"/>
        <end position="123"/>
    </location>
</feature>
<organism evidence="2 3">
    <name type="scientific">Candidatus Nitrosotenuis cloacae</name>
    <dbReference type="NCBI Taxonomy" id="1603555"/>
    <lineage>
        <taxon>Archaea</taxon>
        <taxon>Nitrososphaerota</taxon>
        <taxon>Candidatus Nitrosotenuis</taxon>
    </lineage>
</organism>
<feature type="transmembrane region" description="Helical" evidence="1">
    <location>
        <begin position="207"/>
        <end position="227"/>
    </location>
</feature>
<feature type="transmembrane region" description="Helical" evidence="1">
    <location>
        <begin position="143"/>
        <end position="163"/>
    </location>
</feature>
<dbReference type="STRING" id="1603555.SU86_001670"/>
<dbReference type="Pfam" id="PF09490">
    <property type="entry name" value="CbtA"/>
    <property type="match status" value="1"/>
</dbReference>
<dbReference type="KEGG" id="tah:SU86_001670"/>
<name>A0A3G1B5T4_9ARCH</name>
<dbReference type="EMBL" id="CP011097">
    <property type="protein sequence ID" value="AJZ75307.1"/>
    <property type="molecule type" value="Genomic_DNA"/>
</dbReference>
<dbReference type="Proteomes" id="UP000266745">
    <property type="component" value="Chromosome"/>
</dbReference>